<dbReference type="RefSeq" id="WP_012934510.1">
    <property type="nucleotide sequence ID" value="NC_013739.1"/>
</dbReference>
<accession>D3FCU7</accession>
<name>D3FCU7_CONWI</name>
<reference evidence="2 3" key="1">
    <citation type="journal article" date="2010" name="Stand. Genomic Sci.">
        <title>Complete genome sequence of Conexibacter woesei type strain (ID131577).</title>
        <authorList>
            <person name="Pukall R."/>
            <person name="Lapidus A."/>
            <person name="Glavina Del Rio T."/>
            <person name="Copeland A."/>
            <person name="Tice H."/>
            <person name="Cheng J.-F."/>
            <person name="Lucas S."/>
            <person name="Chen F."/>
            <person name="Nolan M."/>
            <person name="Bruce D."/>
            <person name="Goodwin L."/>
            <person name="Pitluck S."/>
            <person name="Mavromatis K."/>
            <person name="Ivanova N."/>
            <person name="Ovchinnikova G."/>
            <person name="Pati A."/>
            <person name="Chen A."/>
            <person name="Palaniappan K."/>
            <person name="Land M."/>
            <person name="Hauser L."/>
            <person name="Chang Y.-J."/>
            <person name="Jeffries C.D."/>
            <person name="Chain P."/>
            <person name="Meincke L."/>
            <person name="Sims D."/>
            <person name="Brettin T."/>
            <person name="Detter J.C."/>
            <person name="Rohde M."/>
            <person name="Goeker M."/>
            <person name="Bristow J."/>
            <person name="Eisen J.A."/>
            <person name="Markowitz V."/>
            <person name="Kyrpides N.C."/>
            <person name="Klenk H.-P."/>
            <person name="Hugenholtz P."/>
        </authorList>
    </citation>
    <scope>NUCLEOTIDE SEQUENCE [LARGE SCALE GENOMIC DNA]</scope>
    <source>
        <strain evidence="3">DSM 14684 / CIP 108061 / JCM 11494 / NBRC 100937 / ID131577</strain>
    </source>
</reference>
<dbReference type="KEGG" id="cwo:Cwoe_3040"/>
<dbReference type="Proteomes" id="UP000008229">
    <property type="component" value="Chromosome"/>
</dbReference>
<organism evidence="2 3">
    <name type="scientific">Conexibacter woesei (strain DSM 14684 / CCUG 47730 / CIP 108061 / JCM 11494 / NBRC 100937 / ID131577)</name>
    <dbReference type="NCBI Taxonomy" id="469383"/>
    <lineage>
        <taxon>Bacteria</taxon>
        <taxon>Bacillati</taxon>
        <taxon>Actinomycetota</taxon>
        <taxon>Thermoleophilia</taxon>
        <taxon>Solirubrobacterales</taxon>
        <taxon>Conexibacteraceae</taxon>
        <taxon>Conexibacter</taxon>
    </lineage>
</organism>
<sequence>MLYEQDGPFPRDRSGDSPLDPRQLLADISALIEAGLVVPVRDRDGQVRMTPAEPLEVERPAS</sequence>
<evidence type="ECO:0000313" key="3">
    <source>
        <dbReference type="Proteomes" id="UP000008229"/>
    </source>
</evidence>
<gene>
    <name evidence="2" type="ordered locus">Cwoe_3040</name>
</gene>
<keyword evidence="3" id="KW-1185">Reference proteome</keyword>
<dbReference type="HOGENOM" id="CLU_2896376_0_0_11"/>
<evidence type="ECO:0000313" key="2">
    <source>
        <dbReference type="EMBL" id="ADB51459.1"/>
    </source>
</evidence>
<dbReference type="EMBL" id="CP001854">
    <property type="protein sequence ID" value="ADB51459.1"/>
    <property type="molecule type" value="Genomic_DNA"/>
</dbReference>
<proteinExistence type="predicted"/>
<feature type="region of interest" description="Disordered" evidence="1">
    <location>
        <begin position="1"/>
        <end position="21"/>
    </location>
</feature>
<dbReference type="AlphaFoldDB" id="D3FCU7"/>
<protein>
    <submittedName>
        <fullName evidence="2">Uncharacterized protein</fullName>
    </submittedName>
</protein>
<evidence type="ECO:0000256" key="1">
    <source>
        <dbReference type="SAM" id="MobiDB-lite"/>
    </source>
</evidence>
<dbReference type="STRING" id="469383.Cwoe_3040"/>
<reference evidence="3" key="2">
    <citation type="submission" date="2010-01" db="EMBL/GenBank/DDBJ databases">
        <title>The complete genome of Conexibacter woesei DSM 14684.</title>
        <authorList>
            <consortium name="US DOE Joint Genome Institute (JGI-PGF)"/>
            <person name="Lucas S."/>
            <person name="Copeland A."/>
            <person name="Lapidus A."/>
            <person name="Glavina del Rio T."/>
            <person name="Dalin E."/>
            <person name="Tice H."/>
            <person name="Bruce D."/>
            <person name="Goodwin L."/>
            <person name="Pitluck S."/>
            <person name="Kyrpides N."/>
            <person name="Mavromatis K."/>
            <person name="Ivanova N."/>
            <person name="Mikhailova N."/>
            <person name="Chertkov O."/>
            <person name="Brettin T."/>
            <person name="Detter J.C."/>
            <person name="Han C."/>
            <person name="Larimer F."/>
            <person name="Land M."/>
            <person name="Hauser L."/>
            <person name="Markowitz V."/>
            <person name="Cheng J.-F."/>
            <person name="Hugenholtz P."/>
            <person name="Woyke T."/>
            <person name="Wu D."/>
            <person name="Pukall R."/>
            <person name="Steenblock K."/>
            <person name="Schneider S."/>
            <person name="Klenk H.-P."/>
            <person name="Eisen J.A."/>
        </authorList>
    </citation>
    <scope>NUCLEOTIDE SEQUENCE [LARGE SCALE GENOMIC DNA]</scope>
    <source>
        <strain evidence="3">DSM 14684 / CIP 108061 / JCM 11494 / NBRC 100937 / ID131577</strain>
    </source>
</reference>